<feature type="domain" description="Transposase IS200-like" evidence="1">
    <location>
        <begin position="10"/>
        <end position="124"/>
    </location>
</feature>
<protein>
    <submittedName>
        <fullName evidence="2">Transposase</fullName>
    </submittedName>
</protein>
<dbReference type="EMBL" id="AFGF01000135">
    <property type="protein sequence ID" value="EGO63077.1"/>
    <property type="molecule type" value="Genomic_DNA"/>
</dbReference>
<evidence type="ECO:0000259" key="1">
    <source>
        <dbReference type="SMART" id="SM01321"/>
    </source>
</evidence>
<dbReference type="eggNOG" id="COG1943">
    <property type="taxonomic scope" value="Bacteria"/>
</dbReference>
<keyword evidence="3" id="KW-1185">Reference proteome</keyword>
<dbReference type="Gene3D" id="3.30.70.1290">
    <property type="entry name" value="Transposase IS200-like"/>
    <property type="match status" value="1"/>
</dbReference>
<comment type="caution">
    <text evidence="2">The sequence shown here is derived from an EMBL/GenBank/DDBJ whole genome shotgun (WGS) entry which is preliminary data.</text>
</comment>
<dbReference type="PANTHER" id="PTHR34322">
    <property type="entry name" value="TRANSPOSASE, Y1_TNP DOMAIN-CONTAINING"/>
    <property type="match status" value="1"/>
</dbReference>
<name>F7NLI2_9FIRM</name>
<sequence>MMARTARKKSNSGIYHIIIRGINRQTIFEDQEDCTYFLQILQRYKEISGYGIYAYCLMGNHVHLLIKIGIEPLEQVMRRLCGSYVYWYNLKYQRVGNLFQDRFKSEPVETDEYFQTVLRYIHQNPIKAGLVKRVEDYPWSSFHEYVTQAALVTTHLLLDMISDDNQPKRERFIEYIRENSDQECLDIDPEGKQRLTDEQAREIIKQACHLKNAIDLQQFDPHTRNTYIKILKERHHLSIRQIERLTGINRGIVLKA</sequence>
<dbReference type="GO" id="GO:0006313">
    <property type="term" value="P:DNA transposition"/>
    <property type="evidence" value="ECO:0007669"/>
    <property type="project" value="InterPro"/>
</dbReference>
<accession>F7NLI2</accession>
<dbReference type="SUPFAM" id="SSF143422">
    <property type="entry name" value="Transposase IS200-like"/>
    <property type="match status" value="1"/>
</dbReference>
<dbReference type="Pfam" id="PF01797">
    <property type="entry name" value="Y1_Tnp"/>
    <property type="match status" value="1"/>
</dbReference>
<dbReference type="InterPro" id="IPR036515">
    <property type="entry name" value="Transposase_17_sf"/>
</dbReference>
<dbReference type="SMART" id="SM01321">
    <property type="entry name" value="Y1_Tnp"/>
    <property type="match status" value="1"/>
</dbReference>
<reference evidence="2 3" key="1">
    <citation type="journal article" date="2011" name="EMBO J.">
        <title>Structural diversity of bacterial flagellar motors.</title>
        <authorList>
            <person name="Chen S."/>
            <person name="Beeby M."/>
            <person name="Murphy G.E."/>
            <person name="Leadbetter J.R."/>
            <person name="Hendrixson D.R."/>
            <person name="Briegel A."/>
            <person name="Li Z."/>
            <person name="Shi J."/>
            <person name="Tocheva E.I."/>
            <person name="Muller A."/>
            <person name="Dobro M.J."/>
            <person name="Jensen G.J."/>
        </authorList>
    </citation>
    <scope>NUCLEOTIDE SEQUENCE [LARGE SCALE GENOMIC DNA]</scope>
    <source>
        <strain evidence="2 3">DSM 6540</strain>
    </source>
</reference>
<organism evidence="2 3">
    <name type="scientific">Acetonema longum DSM 6540</name>
    <dbReference type="NCBI Taxonomy" id="1009370"/>
    <lineage>
        <taxon>Bacteria</taxon>
        <taxon>Bacillati</taxon>
        <taxon>Bacillota</taxon>
        <taxon>Negativicutes</taxon>
        <taxon>Acetonemataceae</taxon>
        <taxon>Acetonema</taxon>
    </lineage>
</organism>
<evidence type="ECO:0000313" key="2">
    <source>
        <dbReference type="EMBL" id="EGO63077.1"/>
    </source>
</evidence>
<dbReference type="GO" id="GO:0004803">
    <property type="term" value="F:transposase activity"/>
    <property type="evidence" value="ECO:0007669"/>
    <property type="project" value="InterPro"/>
</dbReference>
<gene>
    <name evidence="2" type="ORF">ALO_14772</name>
</gene>
<dbReference type="RefSeq" id="WP_004096919.1">
    <property type="nucleotide sequence ID" value="NZ_AFGF01000135.1"/>
</dbReference>
<dbReference type="Proteomes" id="UP000003240">
    <property type="component" value="Unassembled WGS sequence"/>
</dbReference>
<dbReference type="NCBIfam" id="NF047646">
    <property type="entry name" value="REP_Tyr_transpos"/>
    <property type="match status" value="1"/>
</dbReference>
<evidence type="ECO:0000313" key="3">
    <source>
        <dbReference type="Proteomes" id="UP000003240"/>
    </source>
</evidence>
<dbReference type="PANTHER" id="PTHR34322:SF2">
    <property type="entry name" value="TRANSPOSASE IS200-LIKE DOMAIN-CONTAINING PROTEIN"/>
    <property type="match status" value="1"/>
</dbReference>
<dbReference type="AlphaFoldDB" id="F7NLI2"/>
<dbReference type="InterPro" id="IPR002686">
    <property type="entry name" value="Transposase_17"/>
</dbReference>
<proteinExistence type="predicted"/>
<dbReference type="GO" id="GO:0003677">
    <property type="term" value="F:DNA binding"/>
    <property type="evidence" value="ECO:0007669"/>
    <property type="project" value="InterPro"/>
</dbReference>